<keyword evidence="7" id="KW-0812">Transmembrane</keyword>
<gene>
    <name evidence="9" type="ORF">SAMN06296036_10499</name>
</gene>
<dbReference type="PROSITE" id="PS51379">
    <property type="entry name" value="4FE4S_FER_2"/>
    <property type="match status" value="1"/>
</dbReference>
<evidence type="ECO:0000256" key="1">
    <source>
        <dbReference type="ARBA" id="ARBA00022448"/>
    </source>
</evidence>
<dbReference type="EMBL" id="FWZT01000004">
    <property type="protein sequence ID" value="SMF05827.1"/>
    <property type="molecule type" value="Genomic_DNA"/>
</dbReference>
<accession>A0A1Y6BJ75</accession>
<evidence type="ECO:0000259" key="8">
    <source>
        <dbReference type="PROSITE" id="PS51379"/>
    </source>
</evidence>
<dbReference type="GO" id="GO:0005886">
    <property type="term" value="C:plasma membrane"/>
    <property type="evidence" value="ECO:0007669"/>
    <property type="project" value="TreeGrafter"/>
</dbReference>
<proteinExistence type="predicted"/>
<dbReference type="NCBIfam" id="TIGR02745">
    <property type="entry name" value="ccoG_rdxA_fixG"/>
    <property type="match status" value="1"/>
</dbReference>
<feature type="transmembrane region" description="Helical" evidence="7">
    <location>
        <begin position="160"/>
        <end position="183"/>
    </location>
</feature>
<feature type="transmembrane region" description="Helical" evidence="7">
    <location>
        <begin position="41"/>
        <end position="58"/>
    </location>
</feature>
<dbReference type="InterPro" id="IPR017896">
    <property type="entry name" value="4Fe4S_Fe-S-bd"/>
</dbReference>
<keyword evidence="7" id="KW-0472">Membrane</keyword>
<evidence type="ECO:0000256" key="6">
    <source>
        <dbReference type="ARBA" id="ARBA00023014"/>
    </source>
</evidence>
<dbReference type="SUPFAM" id="SSF54862">
    <property type="entry name" value="4Fe-4S ferredoxins"/>
    <property type="match status" value="1"/>
</dbReference>
<organism evidence="9 10">
    <name type="scientific">Pseudobacteriovorax antillogorgiicola</name>
    <dbReference type="NCBI Taxonomy" id="1513793"/>
    <lineage>
        <taxon>Bacteria</taxon>
        <taxon>Pseudomonadati</taxon>
        <taxon>Bdellovibrionota</taxon>
        <taxon>Oligoflexia</taxon>
        <taxon>Oligoflexales</taxon>
        <taxon>Pseudobacteriovoracaceae</taxon>
        <taxon>Pseudobacteriovorax</taxon>
    </lineage>
</organism>
<feature type="transmembrane region" description="Helical" evidence="7">
    <location>
        <begin position="195"/>
        <end position="212"/>
    </location>
</feature>
<dbReference type="PANTHER" id="PTHR30176">
    <property type="entry name" value="FERREDOXIN-TYPE PROTEIN NAPH"/>
    <property type="match status" value="1"/>
</dbReference>
<evidence type="ECO:0000256" key="3">
    <source>
        <dbReference type="ARBA" id="ARBA00022723"/>
    </source>
</evidence>
<evidence type="ECO:0000313" key="10">
    <source>
        <dbReference type="Proteomes" id="UP000192907"/>
    </source>
</evidence>
<keyword evidence="7" id="KW-1133">Transmembrane helix</keyword>
<dbReference type="Gene3D" id="3.30.70.20">
    <property type="match status" value="1"/>
</dbReference>
<dbReference type="Proteomes" id="UP000192907">
    <property type="component" value="Unassembled WGS sequence"/>
</dbReference>
<dbReference type="STRING" id="1513793.SAMN06296036_10499"/>
<feature type="domain" description="4Fe-4S ferredoxin-type" evidence="8">
    <location>
        <begin position="248"/>
        <end position="279"/>
    </location>
</feature>
<dbReference type="PANTHER" id="PTHR30176:SF3">
    <property type="entry name" value="FERREDOXIN-TYPE PROTEIN NAPH"/>
    <property type="match status" value="1"/>
</dbReference>
<dbReference type="PROSITE" id="PS00198">
    <property type="entry name" value="4FE4S_FER_1"/>
    <property type="match status" value="1"/>
</dbReference>
<protein>
    <submittedName>
        <fullName evidence="9">Cytochrome c oxidase accessory protein FixG</fullName>
    </submittedName>
</protein>
<dbReference type="RefSeq" id="WP_132316868.1">
    <property type="nucleotide sequence ID" value="NZ_FWZT01000004.1"/>
</dbReference>
<dbReference type="InterPro" id="IPR014116">
    <property type="entry name" value="Cyt_c_oxidase_cbb3_FixG"/>
</dbReference>
<keyword evidence="10" id="KW-1185">Reference proteome</keyword>
<feature type="transmembrane region" description="Helical" evidence="7">
    <location>
        <begin position="85"/>
        <end position="106"/>
    </location>
</feature>
<dbReference type="InterPro" id="IPR051684">
    <property type="entry name" value="Electron_Trans/Redox"/>
</dbReference>
<name>A0A1Y6BJ75_9BACT</name>
<keyword evidence="4" id="KW-0249">Electron transport</keyword>
<keyword evidence="2" id="KW-0004">4Fe-4S</keyword>
<evidence type="ECO:0000256" key="2">
    <source>
        <dbReference type="ARBA" id="ARBA00022485"/>
    </source>
</evidence>
<keyword evidence="6" id="KW-0411">Iron-sulfur</keyword>
<feature type="transmembrane region" description="Helical" evidence="7">
    <location>
        <begin position="329"/>
        <end position="348"/>
    </location>
</feature>
<dbReference type="GO" id="GO:0051539">
    <property type="term" value="F:4 iron, 4 sulfur cluster binding"/>
    <property type="evidence" value="ECO:0007669"/>
    <property type="project" value="UniProtKB-KW"/>
</dbReference>
<dbReference type="Pfam" id="PF13746">
    <property type="entry name" value="Fer4_18"/>
    <property type="match status" value="2"/>
</dbReference>
<evidence type="ECO:0000256" key="4">
    <source>
        <dbReference type="ARBA" id="ARBA00022982"/>
    </source>
</evidence>
<keyword evidence="5" id="KW-0408">Iron</keyword>
<sequence length="454" mass="51695">MKDHEVINNDRLRAPTVDASGRRRWIYPERRQGRLIKIRRALAMVLMAIYIIAPFSTFQGRPLIRLDVLESKAYFVGLVFPFHDASYLVFILIGLALMLFLVTALYGRLWCGYACPQTVFVEWLIRPIEEFFEGPASRRMVRDKGPWSLEKTLRKTGKHITYIIVVAVISNAFLAFFVDYKILLHWIVSPPSENPWAFSFMVFLSAMLYFDLTWFREQFCSFICPYARFQAVMIDRHTPTISYDHKRGEPRSRRPGKGDCIDCKLCVRVCPTGIDIRDGLQMECIQCGRCADACDQIQTNLKRPIGLIRTASEAELEGTPGASWRMRPILYGLGLVITMSVIAIRLNLRDGLRYTVIRQPGTTYSEMEGSLWGNFFTIRIDNQTNASLPIKVKAPEGVTLICNVCQATIKPFSEQKGLLVVQVPQTFRADAVTLSFGDGETVKLPLIIPGNEKQ</sequence>
<dbReference type="AlphaFoldDB" id="A0A1Y6BJ75"/>
<evidence type="ECO:0000313" key="9">
    <source>
        <dbReference type="EMBL" id="SMF05827.1"/>
    </source>
</evidence>
<evidence type="ECO:0000256" key="7">
    <source>
        <dbReference type="SAM" id="Phobius"/>
    </source>
</evidence>
<dbReference type="InterPro" id="IPR017900">
    <property type="entry name" value="4Fe4S_Fe_S_CS"/>
</dbReference>
<dbReference type="OrthoDB" id="5288111at2"/>
<dbReference type="Pfam" id="PF12801">
    <property type="entry name" value="Fer4_5"/>
    <property type="match status" value="1"/>
</dbReference>
<dbReference type="GO" id="GO:0046872">
    <property type="term" value="F:metal ion binding"/>
    <property type="evidence" value="ECO:0007669"/>
    <property type="project" value="UniProtKB-KW"/>
</dbReference>
<keyword evidence="1" id="KW-0813">Transport</keyword>
<keyword evidence="3" id="KW-0479">Metal-binding</keyword>
<evidence type="ECO:0000256" key="5">
    <source>
        <dbReference type="ARBA" id="ARBA00023004"/>
    </source>
</evidence>
<reference evidence="10" key="1">
    <citation type="submission" date="2017-04" db="EMBL/GenBank/DDBJ databases">
        <authorList>
            <person name="Varghese N."/>
            <person name="Submissions S."/>
        </authorList>
    </citation>
    <scope>NUCLEOTIDE SEQUENCE [LARGE SCALE GENOMIC DNA]</scope>
    <source>
        <strain evidence="10">RKEM611</strain>
    </source>
</reference>